<evidence type="ECO:0000259" key="3">
    <source>
        <dbReference type="PROSITE" id="PS51755"/>
    </source>
</evidence>
<reference evidence="4" key="1">
    <citation type="submission" date="2020-09" db="EMBL/GenBank/DDBJ databases">
        <title>Genome seq and assembly of Limnohabitants sp.</title>
        <authorList>
            <person name="Chhetri G."/>
        </authorList>
    </citation>
    <scope>NUCLEOTIDE SEQUENCE</scope>
    <source>
        <strain evidence="4">JUR4</strain>
    </source>
</reference>
<dbReference type="PROSITE" id="PS51755">
    <property type="entry name" value="OMPR_PHOB"/>
    <property type="match status" value="1"/>
</dbReference>
<dbReference type="AlphaFoldDB" id="A0A927IKK9"/>
<dbReference type="GO" id="GO:0006355">
    <property type="term" value="P:regulation of DNA-templated transcription"/>
    <property type="evidence" value="ECO:0007669"/>
    <property type="project" value="InterPro"/>
</dbReference>
<evidence type="ECO:0000256" key="2">
    <source>
        <dbReference type="PROSITE-ProRule" id="PRU01091"/>
    </source>
</evidence>
<evidence type="ECO:0000256" key="1">
    <source>
        <dbReference type="ARBA" id="ARBA00023125"/>
    </source>
</evidence>
<dbReference type="InterPro" id="IPR036388">
    <property type="entry name" value="WH-like_DNA-bd_sf"/>
</dbReference>
<evidence type="ECO:0000313" key="5">
    <source>
        <dbReference type="Proteomes" id="UP000647424"/>
    </source>
</evidence>
<comment type="caution">
    <text evidence="4">The sequence shown here is derived from an EMBL/GenBank/DDBJ whole genome shotgun (WGS) entry which is preliminary data.</text>
</comment>
<protein>
    <submittedName>
        <fullName evidence="4">Response regulator transcription factor</fullName>
    </submittedName>
</protein>
<dbReference type="Pfam" id="PF00486">
    <property type="entry name" value="Trans_reg_C"/>
    <property type="match status" value="1"/>
</dbReference>
<dbReference type="InterPro" id="IPR016032">
    <property type="entry name" value="Sig_transdc_resp-reg_C-effctor"/>
</dbReference>
<keyword evidence="1 2" id="KW-0238">DNA-binding</keyword>
<sequence length="262" mass="28711">MQALWVTASLTDAIPLGANGWPRFDQMEHVDWSQALARLRVPVTATDTTWLLQSDAHGPGPDDLRQALTGVKRNLRVLALPHAPLGHPEIAAWLDAGADRCLPRPCPPQVLAAMLRAVHRSVLPGGQPVSHFAGLRFDHEAMTLHDGEQRIALTQREAELMSLLIRRVGKWVTNQEIRMHMAQGGAAALRPGAVHLYVHRVNRKIGPHGLHVDCVKRVGYGLVVRSDAMQQASDAARVLPVLRAHRPFANQAWQVQGSGVMG</sequence>
<dbReference type="GO" id="GO:0003677">
    <property type="term" value="F:DNA binding"/>
    <property type="evidence" value="ECO:0007669"/>
    <property type="project" value="UniProtKB-UniRule"/>
</dbReference>
<gene>
    <name evidence="4" type="ORF">IC609_04260</name>
</gene>
<evidence type="ECO:0000313" key="4">
    <source>
        <dbReference type="EMBL" id="MBD8049748.1"/>
    </source>
</evidence>
<dbReference type="RefSeq" id="WP_191818196.1">
    <property type="nucleotide sequence ID" value="NZ_JACYFT010000001.1"/>
</dbReference>
<proteinExistence type="predicted"/>
<feature type="domain" description="OmpR/PhoB-type" evidence="3">
    <location>
        <begin position="127"/>
        <end position="224"/>
    </location>
</feature>
<feature type="DNA-binding region" description="OmpR/PhoB-type" evidence="2">
    <location>
        <begin position="127"/>
        <end position="224"/>
    </location>
</feature>
<dbReference type="GO" id="GO:0000160">
    <property type="term" value="P:phosphorelay signal transduction system"/>
    <property type="evidence" value="ECO:0007669"/>
    <property type="project" value="InterPro"/>
</dbReference>
<dbReference type="EMBL" id="JACYFT010000001">
    <property type="protein sequence ID" value="MBD8049748.1"/>
    <property type="molecule type" value="Genomic_DNA"/>
</dbReference>
<dbReference type="Gene3D" id="1.10.10.10">
    <property type="entry name" value="Winged helix-like DNA-binding domain superfamily/Winged helix DNA-binding domain"/>
    <property type="match status" value="1"/>
</dbReference>
<organism evidence="4 5">
    <name type="scientific">Limnohabitans radicicola</name>
    <dbReference type="NCBI Taxonomy" id="2771427"/>
    <lineage>
        <taxon>Bacteria</taxon>
        <taxon>Pseudomonadati</taxon>
        <taxon>Pseudomonadota</taxon>
        <taxon>Betaproteobacteria</taxon>
        <taxon>Burkholderiales</taxon>
        <taxon>Comamonadaceae</taxon>
        <taxon>Limnohabitans</taxon>
    </lineage>
</organism>
<dbReference type="SMART" id="SM00862">
    <property type="entry name" value="Trans_reg_C"/>
    <property type="match status" value="1"/>
</dbReference>
<dbReference type="InterPro" id="IPR001867">
    <property type="entry name" value="OmpR/PhoB-type_DNA-bd"/>
</dbReference>
<accession>A0A927IKK9</accession>
<dbReference type="Proteomes" id="UP000647424">
    <property type="component" value="Unassembled WGS sequence"/>
</dbReference>
<keyword evidence="5" id="KW-1185">Reference proteome</keyword>
<name>A0A927IKK9_9BURK</name>
<dbReference type="SUPFAM" id="SSF46894">
    <property type="entry name" value="C-terminal effector domain of the bipartite response regulators"/>
    <property type="match status" value="1"/>
</dbReference>